<evidence type="ECO:0000313" key="4">
    <source>
        <dbReference type="Proteomes" id="UP001172457"/>
    </source>
</evidence>
<dbReference type="Pfam" id="PF00078">
    <property type="entry name" value="RVT_1"/>
    <property type="match status" value="1"/>
</dbReference>
<dbReference type="InterPro" id="IPR052343">
    <property type="entry name" value="Retrotransposon-Effector_Assoc"/>
</dbReference>
<dbReference type="InterPro" id="IPR000477">
    <property type="entry name" value="RT_dom"/>
</dbReference>
<gene>
    <name evidence="3" type="ORF">OSB04_028227</name>
</gene>
<dbReference type="PANTHER" id="PTHR46890:SF48">
    <property type="entry name" value="RNA-DIRECTED DNA POLYMERASE"/>
    <property type="match status" value="1"/>
</dbReference>
<keyword evidence="4" id="KW-1185">Reference proteome</keyword>
<evidence type="ECO:0000256" key="1">
    <source>
        <dbReference type="SAM" id="MobiDB-lite"/>
    </source>
</evidence>
<reference evidence="3" key="1">
    <citation type="submission" date="2023-03" db="EMBL/GenBank/DDBJ databases">
        <title>Chromosome-scale reference genome and RAD-based genetic map of yellow starthistle (Centaurea solstitialis) reveal putative structural variation and QTLs associated with invader traits.</title>
        <authorList>
            <person name="Reatini B."/>
            <person name="Cang F.A."/>
            <person name="Jiang Q."/>
            <person name="Mckibben M.T.W."/>
            <person name="Barker M.S."/>
            <person name="Rieseberg L.H."/>
            <person name="Dlugosch K.M."/>
        </authorList>
    </citation>
    <scope>NUCLEOTIDE SEQUENCE</scope>
    <source>
        <strain evidence="3">CAN-66</strain>
        <tissue evidence="3">Leaf</tissue>
    </source>
</reference>
<sequence>MAGTNGVGQASSTEVVGQSSSNDGQVLHKAVESDKAIDNQLSSNDGGQQRVSVFNRLTKQVDKRLEFTVGEKTNFAKIVGESSSKTLSFFPPESKAVTSVTIPIELAKQAAKPYHTTLYGYFLGPRMPFQVVQQAVQRAWRKFGFADIMMNSVGVYFLKFNDEGGCSQVVEQGPLFIRGAPFFVFQWDPSKGLSKRFTQHARYGVEGIGRIASALGIPKQMDSATASMCDKSWGRPGFAKVLVDIWAVGEFKREIDVVVPSLNGETDAKVKVGVEYMWEPAQCAHCMVFGHKKSACPKSGGEKIAKDKPNDTDAEGFTRVIKKKWVPKARSDEASTSSKNPEVDPRVVCTNTFDALVEDVDIGQTEEGFVEPAKSSGDLHVEHVGVQVESETVVQPAKDKNLEEVILEEQMVKEKEQGPPLVATVIKAYQADPKPLKGILKNTSRGPETVDKRKLKGVEGAGLGGDLQKKNVGVKITKEGKPSTPPIFAAWNIQGLNSRIKQKEVFDTIRLHGISLFAIIETRVLSDNLTRVCKDSFGTWDWVSNTTLCDRGTRIIIAWNPQVLDLMVLEGHAQVVHCVVRMKNDQNNLYLSIVYGANDLMVRRQLWSSIRKHKVLIGSQPWIVMGDFNAMLFPHDGLGGSSRRDCAMEDFSACVADVELMDVRYSGIQYSWRQKPTSDDGIVRKLDRILSNTEFTSNFPSSFAHFHPWGVSDHALGVVSFSDDGVPYKRGFKFENYLATDPRFLTTMFGNNRRLDLLCIRLRCRLKKLKTPFRKLRGDSGDLSKRVSSLKVELDEVQMACDREPFNVELMEDLAHIQLAYQHARLDEETYFAQRAKVKWLNEGDSNTRFFHNAVKERRGRNYIRSVSDLNGNFTYDVGVEDVFVAHFHSILGTMDASVNLEIQSDLFVNKLDLSDALHMIRPIEDVEIKDAMFSIGNSKAPGSDGFTSLFFKSAWEIVGPDVCIAIHNFFYTARLTKEINHTLLCLIPKVPNATCVSDYRPISCCTVLYKCISKILSDRMKPYLDRLVSKAQSAFIPGRRISDNILLAHELISGYNHDRGPPRCAFKIDIRKAYDMVSWKFILKLLNELGFHPAFNKWIAEMIQTPAYSLAINGGSFGFFKGARGIRQGDPISPYLFTLVMEGFALILRKCISEAPSFRYHSNCQDLNITHLCFADDLFVFTYGDVDSVMVLKRALEIFHHCSGLEASLNKSEVFFGNVPSNVREQILQIIPLRVGSFPIRYLGVPLSPSRLKSVDYGILM</sequence>
<dbReference type="AlphaFoldDB" id="A0AA38SS87"/>
<dbReference type="PANTHER" id="PTHR46890">
    <property type="entry name" value="NON-LTR RETROLELEMENT REVERSE TRANSCRIPTASE-LIKE PROTEIN-RELATED"/>
    <property type="match status" value="1"/>
</dbReference>
<dbReference type="SUPFAM" id="SSF56219">
    <property type="entry name" value="DNase I-like"/>
    <property type="match status" value="1"/>
</dbReference>
<dbReference type="Gene3D" id="3.60.10.10">
    <property type="entry name" value="Endonuclease/exonuclease/phosphatase"/>
    <property type="match status" value="1"/>
</dbReference>
<evidence type="ECO:0000313" key="3">
    <source>
        <dbReference type="EMBL" id="KAJ9541721.1"/>
    </source>
</evidence>
<dbReference type="InterPro" id="IPR036691">
    <property type="entry name" value="Endo/exonu/phosph_ase_sf"/>
</dbReference>
<feature type="region of interest" description="Disordered" evidence="1">
    <location>
        <begin position="1"/>
        <end position="25"/>
    </location>
</feature>
<accession>A0AA38SS87</accession>
<evidence type="ECO:0000259" key="2">
    <source>
        <dbReference type="PROSITE" id="PS50878"/>
    </source>
</evidence>
<dbReference type="CDD" id="cd01650">
    <property type="entry name" value="RT_nLTR_like"/>
    <property type="match status" value="1"/>
</dbReference>
<dbReference type="InterPro" id="IPR005135">
    <property type="entry name" value="Endo/exonuclease/phosphatase"/>
</dbReference>
<feature type="domain" description="Reverse transcriptase" evidence="2">
    <location>
        <begin position="969"/>
        <end position="1248"/>
    </location>
</feature>
<dbReference type="GO" id="GO:0003824">
    <property type="term" value="F:catalytic activity"/>
    <property type="evidence" value="ECO:0007669"/>
    <property type="project" value="InterPro"/>
</dbReference>
<protein>
    <recommendedName>
        <fullName evidence="2">Reverse transcriptase domain-containing protein</fullName>
    </recommendedName>
</protein>
<dbReference type="Pfam" id="PF14111">
    <property type="entry name" value="DUF4283"/>
    <property type="match status" value="1"/>
</dbReference>
<proteinExistence type="predicted"/>
<organism evidence="3 4">
    <name type="scientific">Centaurea solstitialis</name>
    <name type="common">yellow star-thistle</name>
    <dbReference type="NCBI Taxonomy" id="347529"/>
    <lineage>
        <taxon>Eukaryota</taxon>
        <taxon>Viridiplantae</taxon>
        <taxon>Streptophyta</taxon>
        <taxon>Embryophyta</taxon>
        <taxon>Tracheophyta</taxon>
        <taxon>Spermatophyta</taxon>
        <taxon>Magnoliopsida</taxon>
        <taxon>eudicotyledons</taxon>
        <taxon>Gunneridae</taxon>
        <taxon>Pentapetalae</taxon>
        <taxon>asterids</taxon>
        <taxon>campanulids</taxon>
        <taxon>Asterales</taxon>
        <taxon>Asteraceae</taxon>
        <taxon>Carduoideae</taxon>
        <taxon>Cardueae</taxon>
        <taxon>Centaureinae</taxon>
        <taxon>Centaurea</taxon>
    </lineage>
</organism>
<comment type="caution">
    <text evidence="3">The sequence shown here is derived from an EMBL/GenBank/DDBJ whole genome shotgun (WGS) entry which is preliminary data.</text>
</comment>
<dbReference type="PROSITE" id="PS50878">
    <property type="entry name" value="RT_POL"/>
    <property type="match status" value="1"/>
</dbReference>
<feature type="compositionally biased region" description="Polar residues" evidence="1">
    <location>
        <begin position="7"/>
        <end position="24"/>
    </location>
</feature>
<dbReference type="Proteomes" id="UP001172457">
    <property type="component" value="Chromosome 7"/>
</dbReference>
<dbReference type="EMBL" id="JARYMX010000007">
    <property type="protein sequence ID" value="KAJ9541721.1"/>
    <property type="molecule type" value="Genomic_DNA"/>
</dbReference>
<dbReference type="SUPFAM" id="SSF56672">
    <property type="entry name" value="DNA/RNA polymerases"/>
    <property type="match status" value="1"/>
</dbReference>
<dbReference type="InterPro" id="IPR025558">
    <property type="entry name" value="DUF4283"/>
</dbReference>
<dbReference type="Pfam" id="PF03372">
    <property type="entry name" value="Exo_endo_phos"/>
    <property type="match status" value="1"/>
</dbReference>
<name>A0AA38SS87_9ASTR</name>
<dbReference type="InterPro" id="IPR043502">
    <property type="entry name" value="DNA/RNA_pol_sf"/>
</dbReference>